<feature type="region of interest" description="Disordered" evidence="5">
    <location>
        <begin position="1"/>
        <end position="23"/>
    </location>
</feature>
<feature type="compositionally biased region" description="Basic and acidic residues" evidence="5">
    <location>
        <begin position="1"/>
        <end position="21"/>
    </location>
</feature>
<accession>A0A2S2NRA3</accession>
<keyword evidence="2 6" id="KW-0812">Transmembrane</keyword>
<keyword evidence="3 6" id="KW-1133">Transmembrane helix</keyword>
<evidence type="ECO:0000256" key="6">
    <source>
        <dbReference type="SAM" id="Phobius"/>
    </source>
</evidence>
<dbReference type="InterPro" id="IPR004752">
    <property type="entry name" value="AmpG_permease/AT-1"/>
</dbReference>
<dbReference type="GO" id="GO:0016020">
    <property type="term" value="C:membrane"/>
    <property type="evidence" value="ECO:0007669"/>
    <property type="project" value="UniProtKB-SubCell"/>
</dbReference>
<evidence type="ECO:0000256" key="1">
    <source>
        <dbReference type="ARBA" id="ARBA00004141"/>
    </source>
</evidence>
<feature type="transmembrane region" description="Helical" evidence="6">
    <location>
        <begin position="410"/>
        <end position="429"/>
    </location>
</feature>
<feature type="transmembrane region" description="Helical" evidence="6">
    <location>
        <begin position="471"/>
        <end position="490"/>
    </location>
</feature>
<feature type="transmembrane region" description="Helical" evidence="6">
    <location>
        <begin position="335"/>
        <end position="355"/>
    </location>
</feature>
<dbReference type="AlphaFoldDB" id="A0A2S2NRA3"/>
<evidence type="ECO:0000256" key="4">
    <source>
        <dbReference type="ARBA" id="ARBA00023136"/>
    </source>
</evidence>
<feature type="transmembrane region" description="Helical" evidence="6">
    <location>
        <begin position="370"/>
        <end position="398"/>
    </location>
</feature>
<evidence type="ECO:0000256" key="2">
    <source>
        <dbReference type="ARBA" id="ARBA00022692"/>
    </source>
</evidence>
<sequence length="504" mass="57308">MDKQYKYENDHEEAADSKSTTKDVSNLKGDWLNFYLLLLLYILQGFPIGLSGTLPIILQSRKMVTYEEQALFSIVLWPYTVKVLYAPFVDSLYIQRIGRRKSWLLPIQFLIGTILMYTAKNIDDWLPESGKANLMMIVCVVFAINVLSAIQDVIVDAWSLTMLKKNNLGYASTCNSTGLPIGMFLGSVGPILLVSEDFNNKYFRATPTAGGLMTLQSFMFVWSIIFLLITTLIGIFKKEKDHSFELDHKKISVFQNYKLLWNILKKPEIKLLGIALLTARFGFSATDSASSLKLIDAGISKDDIMITVTGMYAIKFIMPIFVSKYITGPKAMDHYLTMTPIRLIWNITHMVFIYYTPSLINNNGVTKIPVYYYCLLAFIFAVTEMLSFFMLLALYAFFCRLSDPCFGGTYMALFNTFYFLGWLLPHTLILKMIDFLTFSTCSNDTQNGCITSDLKNVCVANGGSCRVYVDGYHITVAICIVIGSLWYFAFRNKLKNYQLIRMVG</sequence>
<dbReference type="GO" id="GO:0035348">
    <property type="term" value="P:acetyl-CoA transmembrane transport"/>
    <property type="evidence" value="ECO:0007669"/>
    <property type="project" value="InterPro"/>
</dbReference>
<dbReference type="PANTHER" id="PTHR12778:SF9">
    <property type="entry name" value="ACETYL-COENZYME A TRANSPORTER 1"/>
    <property type="match status" value="1"/>
</dbReference>
<feature type="transmembrane region" description="Helical" evidence="6">
    <location>
        <begin position="215"/>
        <end position="236"/>
    </location>
</feature>
<evidence type="ECO:0000256" key="5">
    <source>
        <dbReference type="SAM" id="MobiDB-lite"/>
    </source>
</evidence>
<dbReference type="SUPFAM" id="SSF103473">
    <property type="entry name" value="MFS general substrate transporter"/>
    <property type="match status" value="1"/>
</dbReference>
<evidence type="ECO:0000313" key="7">
    <source>
        <dbReference type="EMBL" id="MBY19684.1"/>
    </source>
</evidence>
<feature type="transmembrane region" description="Helical" evidence="6">
    <location>
        <begin position="304"/>
        <end position="323"/>
    </location>
</feature>
<proteinExistence type="predicted"/>
<dbReference type="PANTHER" id="PTHR12778">
    <property type="entry name" value="SOLUTE CARRIER FAMILY 33 ACETYL-COA TRANSPORTER -RELATED"/>
    <property type="match status" value="1"/>
</dbReference>
<name>A0A2S2NRA3_SCHGA</name>
<feature type="transmembrane region" description="Helical" evidence="6">
    <location>
        <begin position="103"/>
        <end position="122"/>
    </location>
</feature>
<protein>
    <submittedName>
        <fullName evidence="7">Acetyl-coenzyme A transporter 1</fullName>
    </submittedName>
</protein>
<feature type="transmembrane region" description="Helical" evidence="6">
    <location>
        <begin position="176"/>
        <end position="195"/>
    </location>
</feature>
<dbReference type="GO" id="GO:0008521">
    <property type="term" value="F:acetyl-CoA transmembrane transporter activity"/>
    <property type="evidence" value="ECO:0007669"/>
    <property type="project" value="InterPro"/>
</dbReference>
<dbReference type="InterPro" id="IPR036259">
    <property type="entry name" value="MFS_trans_sf"/>
</dbReference>
<organism evidence="7">
    <name type="scientific">Schizaphis graminum</name>
    <name type="common">Green bug aphid</name>
    <dbReference type="NCBI Taxonomy" id="13262"/>
    <lineage>
        <taxon>Eukaryota</taxon>
        <taxon>Metazoa</taxon>
        <taxon>Ecdysozoa</taxon>
        <taxon>Arthropoda</taxon>
        <taxon>Hexapoda</taxon>
        <taxon>Insecta</taxon>
        <taxon>Pterygota</taxon>
        <taxon>Neoptera</taxon>
        <taxon>Paraneoptera</taxon>
        <taxon>Hemiptera</taxon>
        <taxon>Sternorrhyncha</taxon>
        <taxon>Aphidomorpha</taxon>
        <taxon>Aphidoidea</taxon>
        <taxon>Aphididae</taxon>
        <taxon>Aphidini</taxon>
        <taxon>Schizaphis</taxon>
    </lineage>
</organism>
<reference evidence="7" key="1">
    <citation type="submission" date="2018-04" db="EMBL/GenBank/DDBJ databases">
        <title>Transcriptome of Schizaphis graminum biotype I.</title>
        <authorList>
            <person name="Scully E.D."/>
            <person name="Geib S.M."/>
            <person name="Palmer N.A."/>
            <person name="Koch K."/>
            <person name="Bradshaw J."/>
            <person name="Heng-Moss T."/>
            <person name="Sarath G."/>
        </authorList>
    </citation>
    <scope>NUCLEOTIDE SEQUENCE</scope>
</reference>
<evidence type="ECO:0000256" key="3">
    <source>
        <dbReference type="ARBA" id="ARBA00022989"/>
    </source>
</evidence>
<dbReference type="InterPro" id="IPR024371">
    <property type="entry name" value="AcetylCoA_trans_1-like"/>
</dbReference>
<feature type="transmembrane region" description="Helical" evidence="6">
    <location>
        <begin position="34"/>
        <end position="58"/>
    </location>
</feature>
<keyword evidence="4 6" id="KW-0472">Membrane</keyword>
<dbReference type="Pfam" id="PF13000">
    <property type="entry name" value="Acatn"/>
    <property type="match status" value="2"/>
</dbReference>
<comment type="subcellular location">
    <subcellularLocation>
        <location evidence="1">Membrane</location>
        <topology evidence="1">Multi-pass membrane protein</topology>
    </subcellularLocation>
</comment>
<feature type="transmembrane region" description="Helical" evidence="6">
    <location>
        <begin position="134"/>
        <end position="155"/>
    </location>
</feature>
<dbReference type="EMBL" id="GGMR01007065">
    <property type="protein sequence ID" value="MBY19684.1"/>
    <property type="molecule type" value="Transcribed_RNA"/>
</dbReference>
<gene>
    <name evidence="7" type="primary">SLC33A1_16</name>
    <name evidence="7" type="ORF">g.116173</name>
</gene>